<gene>
    <name evidence="2" type="ORF">BD410DRAFT_810816</name>
</gene>
<feature type="compositionally biased region" description="Polar residues" evidence="1">
    <location>
        <begin position="85"/>
        <end position="96"/>
    </location>
</feature>
<sequence>LEDGRSTPNEYHSAWPRVQDGQKQADTQPKPIFRTNFRRRRGRGCRAAHPPCSINGLSTQPTPMPGPPTTTPAAATSRVDRKNLRSSSINRSSHITPTCDDRADHRATTAADTAQ</sequence>
<protein>
    <submittedName>
        <fullName evidence="2">Uncharacterized protein</fullName>
    </submittedName>
</protein>
<keyword evidence="3" id="KW-1185">Reference proteome</keyword>
<dbReference type="EMBL" id="ML170946">
    <property type="protein sequence ID" value="TDL13144.1"/>
    <property type="molecule type" value="Genomic_DNA"/>
</dbReference>
<evidence type="ECO:0000313" key="2">
    <source>
        <dbReference type="EMBL" id="TDL13144.1"/>
    </source>
</evidence>
<reference evidence="2 3" key="1">
    <citation type="submission" date="2018-06" db="EMBL/GenBank/DDBJ databases">
        <title>A transcriptomic atlas of mushroom development highlights an independent origin of complex multicellularity.</title>
        <authorList>
            <consortium name="DOE Joint Genome Institute"/>
            <person name="Krizsan K."/>
            <person name="Almasi E."/>
            <person name="Merenyi Z."/>
            <person name="Sahu N."/>
            <person name="Viragh M."/>
            <person name="Koszo T."/>
            <person name="Mondo S."/>
            <person name="Kiss B."/>
            <person name="Balint B."/>
            <person name="Kues U."/>
            <person name="Barry K."/>
            <person name="Hegedus J.C."/>
            <person name="Henrissat B."/>
            <person name="Johnson J."/>
            <person name="Lipzen A."/>
            <person name="Ohm R."/>
            <person name="Nagy I."/>
            <person name="Pangilinan J."/>
            <person name="Yan J."/>
            <person name="Xiong Y."/>
            <person name="Grigoriev I.V."/>
            <person name="Hibbett D.S."/>
            <person name="Nagy L.G."/>
        </authorList>
    </citation>
    <scope>NUCLEOTIDE SEQUENCE [LARGE SCALE GENOMIC DNA]</scope>
    <source>
        <strain evidence="2 3">SZMC22713</strain>
    </source>
</reference>
<accession>A0A4Y7PCZ1</accession>
<evidence type="ECO:0000313" key="3">
    <source>
        <dbReference type="Proteomes" id="UP000294933"/>
    </source>
</evidence>
<proteinExistence type="predicted"/>
<dbReference type="AlphaFoldDB" id="A0A4Y7PCZ1"/>
<dbReference type="VEuPathDB" id="FungiDB:BD410DRAFT_810816"/>
<feature type="non-terminal residue" evidence="2">
    <location>
        <position position="1"/>
    </location>
</feature>
<organism evidence="2 3">
    <name type="scientific">Rickenella mellea</name>
    <dbReference type="NCBI Taxonomy" id="50990"/>
    <lineage>
        <taxon>Eukaryota</taxon>
        <taxon>Fungi</taxon>
        <taxon>Dikarya</taxon>
        <taxon>Basidiomycota</taxon>
        <taxon>Agaricomycotina</taxon>
        <taxon>Agaricomycetes</taxon>
        <taxon>Hymenochaetales</taxon>
        <taxon>Rickenellaceae</taxon>
        <taxon>Rickenella</taxon>
    </lineage>
</organism>
<feature type="compositionally biased region" description="Polar residues" evidence="1">
    <location>
        <begin position="1"/>
        <end position="10"/>
    </location>
</feature>
<feature type="region of interest" description="Disordered" evidence="1">
    <location>
        <begin position="1"/>
        <end position="115"/>
    </location>
</feature>
<evidence type="ECO:0000256" key="1">
    <source>
        <dbReference type="SAM" id="MobiDB-lite"/>
    </source>
</evidence>
<name>A0A4Y7PCZ1_9AGAM</name>
<feature type="compositionally biased region" description="Basic residues" evidence="1">
    <location>
        <begin position="36"/>
        <end position="46"/>
    </location>
</feature>
<dbReference type="Proteomes" id="UP000294933">
    <property type="component" value="Unassembled WGS sequence"/>
</dbReference>